<evidence type="ECO:0000256" key="3">
    <source>
        <dbReference type="ARBA" id="ARBA00022741"/>
    </source>
</evidence>
<evidence type="ECO:0000256" key="1">
    <source>
        <dbReference type="ARBA" id="ARBA00022679"/>
    </source>
</evidence>
<keyword evidence="1" id="KW-0808">Transferase</keyword>
<evidence type="ECO:0000256" key="4">
    <source>
        <dbReference type="ARBA" id="ARBA00022840"/>
    </source>
</evidence>
<gene>
    <name evidence="9" type="ORF">ACFSGI_11740</name>
</gene>
<keyword evidence="2" id="KW-0548">Nucleotidyltransferase</keyword>
<evidence type="ECO:0000256" key="7">
    <source>
        <dbReference type="ARBA" id="ARBA00048696"/>
    </source>
</evidence>
<dbReference type="InterPro" id="IPR036597">
    <property type="entry name" value="Fido-like_dom_sf"/>
</dbReference>
<dbReference type="Gene3D" id="1.10.3290.10">
    <property type="entry name" value="Fido-like domain"/>
    <property type="match status" value="1"/>
</dbReference>
<keyword evidence="10" id="KW-1185">Reference proteome</keyword>
<dbReference type="RefSeq" id="WP_204824309.1">
    <property type="nucleotide sequence ID" value="NZ_JBHUGF010000010.1"/>
</dbReference>
<evidence type="ECO:0000313" key="9">
    <source>
        <dbReference type="EMBL" id="MFD1990632.1"/>
    </source>
</evidence>
<dbReference type="PROSITE" id="PS51459">
    <property type="entry name" value="FIDO"/>
    <property type="match status" value="1"/>
</dbReference>
<comment type="catalytic activity">
    <reaction evidence="7">
        <text>L-tyrosyl-[protein] + ATP = O-(5'-adenylyl)-L-tyrosyl-[protein] + diphosphate</text>
        <dbReference type="Rhea" id="RHEA:54288"/>
        <dbReference type="Rhea" id="RHEA-COMP:10136"/>
        <dbReference type="Rhea" id="RHEA-COMP:13846"/>
        <dbReference type="ChEBI" id="CHEBI:30616"/>
        <dbReference type="ChEBI" id="CHEBI:33019"/>
        <dbReference type="ChEBI" id="CHEBI:46858"/>
        <dbReference type="ChEBI" id="CHEBI:83624"/>
        <dbReference type="EC" id="2.7.7.108"/>
    </reaction>
</comment>
<keyword evidence="3" id="KW-0547">Nucleotide-binding</keyword>
<comment type="catalytic activity">
    <reaction evidence="6">
        <text>L-threonyl-[protein] + ATP = 3-O-(5'-adenylyl)-L-threonyl-[protein] + diphosphate</text>
        <dbReference type="Rhea" id="RHEA:54292"/>
        <dbReference type="Rhea" id="RHEA-COMP:11060"/>
        <dbReference type="Rhea" id="RHEA-COMP:13847"/>
        <dbReference type="ChEBI" id="CHEBI:30013"/>
        <dbReference type="ChEBI" id="CHEBI:30616"/>
        <dbReference type="ChEBI" id="CHEBI:33019"/>
        <dbReference type="ChEBI" id="CHEBI:138113"/>
        <dbReference type="EC" id="2.7.7.108"/>
    </reaction>
</comment>
<dbReference type="InterPro" id="IPR003812">
    <property type="entry name" value="Fido"/>
</dbReference>
<reference evidence="10" key="1">
    <citation type="journal article" date="2019" name="Int. J. Syst. Evol. Microbiol.">
        <title>The Global Catalogue of Microorganisms (GCM) 10K type strain sequencing project: providing services to taxonomists for standard genome sequencing and annotation.</title>
        <authorList>
            <consortium name="The Broad Institute Genomics Platform"/>
            <consortium name="The Broad Institute Genome Sequencing Center for Infectious Disease"/>
            <person name="Wu L."/>
            <person name="Ma J."/>
        </authorList>
    </citation>
    <scope>NUCLEOTIDE SEQUENCE [LARGE SCALE GENOMIC DNA]</scope>
    <source>
        <strain evidence="10">CGMCC 1.15067</strain>
    </source>
</reference>
<name>A0ABW4USW3_9BACL</name>
<keyword evidence="4" id="KW-0067">ATP-binding</keyword>
<evidence type="ECO:0000256" key="2">
    <source>
        <dbReference type="ARBA" id="ARBA00022695"/>
    </source>
</evidence>
<dbReference type="Pfam" id="PF02661">
    <property type="entry name" value="Fic"/>
    <property type="match status" value="1"/>
</dbReference>
<evidence type="ECO:0000256" key="5">
    <source>
        <dbReference type="ARBA" id="ARBA00034531"/>
    </source>
</evidence>
<dbReference type="PANTHER" id="PTHR39560">
    <property type="entry name" value="PROTEIN ADENYLYLTRANSFERASE FIC-RELATED"/>
    <property type="match status" value="1"/>
</dbReference>
<sequence>MSRYNHQQSSYCYQGTDILKNKENIRDSVILERYERMMSSLRNAELYKYPVAGHFNVKHMQNIHLYLFRDIYLFAGKFRTEDISKDGFVFALSQYIPEQTKQLFQQLKEEQYLTDKSLDFFVIRAAHYMAEINVIHPFREGNGRMQREFIRCLARYNGYILDWNRTDPQQLLQASINSVIHIDDLSQQIHSCLENKEPDFDVARQYKSHM</sequence>
<evidence type="ECO:0000313" key="10">
    <source>
        <dbReference type="Proteomes" id="UP001597403"/>
    </source>
</evidence>
<organism evidence="9 10">
    <name type="scientific">Paenibacillus nicotianae</name>
    <dbReference type="NCBI Taxonomy" id="1526551"/>
    <lineage>
        <taxon>Bacteria</taxon>
        <taxon>Bacillati</taxon>
        <taxon>Bacillota</taxon>
        <taxon>Bacilli</taxon>
        <taxon>Bacillales</taxon>
        <taxon>Paenibacillaceae</taxon>
        <taxon>Paenibacillus</taxon>
    </lineage>
</organism>
<protein>
    <recommendedName>
        <fullName evidence="5">protein adenylyltransferase</fullName>
        <ecNumber evidence="5">2.7.7.108</ecNumber>
    </recommendedName>
</protein>
<dbReference type="Proteomes" id="UP001597403">
    <property type="component" value="Unassembled WGS sequence"/>
</dbReference>
<dbReference type="EC" id="2.7.7.108" evidence="5"/>
<evidence type="ECO:0000256" key="6">
    <source>
        <dbReference type="ARBA" id="ARBA00047939"/>
    </source>
</evidence>
<dbReference type="SUPFAM" id="SSF140931">
    <property type="entry name" value="Fic-like"/>
    <property type="match status" value="1"/>
</dbReference>
<evidence type="ECO:0000259" key="8">
    <source>
        <dbReference type="PROSITE" id="PS51459"/>
    </source>
</evidence>
<proteinExistence type="predicted"/>
<accession>A0ABW4USW3</accession>
<dbReference type="EMBL" id="JBHUGF010000010">
    <property type="protein sequence ID" value="MFD1990632.1"/>
    <property type="molecule type" value="Genomic_DNA"/>
</dbReference>
<feature type="domain" description="Fido" evidence="8">
    <location>
        <begin position="55"/>
        <end position="191"/>
    </location>
</feature>
<dbReference type="PANTHER" id="PTHR39560:SF1">
    <property type="entry name" value="PROTEIN ADENYLYLTRANSFERASE FIC-RELATED"/>
    <property type="match status" value="1"/>
</dbReference>
<comment type="caution">
    <text evidence="9">The sequence shown here is derived from an EMBL/GenBank/DDBJ whole genome shotgun (WGS) entry which is preliminary data.</text>
</comment>